<reference evidence="1" key="1">
    <citation type="submission" date="2021-06" db="EMBL/GenBank/DDBJ databases">
        <authorList>
            <person name="Kallberg Y."/>
            <person name="Tangrot J."/>
            <person name="Rosling A."/>
        </authorList>
    </citation>
    <scope>NUCLEOTIDE SEQUENCE</scope>
    <source>
        <strain evidence="1">87-6 pot B 2015</strain>
    </source>
</reference>
<organism evidence="1 2">
    <name type="scientific">Funneliformis mosseae</name>
    <name type="common">Endomycorrhizal fungus</name>
    <name type="synonym">Glomus mosseae</name>
    <dbReference type="NCBI Taxonomy" id="27381"/>
    <lineage>
        <taxon>Eukaryota</taxon>
        <taxon>Fungi</taxon>
        <taxon>Fungi incertae sedis</taxon>
        <taxon>Mucoromycota</taxon>
        <taxon>Glomeromycotina</taxon>
        <taxon>Glomeromycetes</taxon>
        <taxon>Glomerales</taxon>
        <taxon>Glomeraceae</taxon>
        <taxon>Funneliformis</taxon>
    </lineage>
</organism>
<evidence type="ECO:0000313" key="2">
    <source>
        <dbReference type="Proteomes" id="UP000789375"/>
    </source>
</evidence>
<proteinExistence type="predicted"/>
<comment type="caution">
    <text evidence="1">The sequence shown here is derived from an EMBL/GenBank/DDBJ whole genome shotgun (WGS) entry which is preliminary data.</text>
</comment>
<sequence>MNFENCAHSHKENFEGNEICRDCGIVLNDSFVREEEFVPDITGKRVTIDGGTQDPGTKKKNPHVEPVLDQTLSTLELLEFRTRVIAYYNAVDKNFIIGEGKLLHYVIAACALLVLREERIPRTLREIAYTLELNLNRLCDVVFMIRSKFAPNVTNFVSVEDLIIRSIGVMFDDELHKINFPLYTDIKQLCHLKEDIQAFEKCREIDLPNNTTSEEFLEKMTKIYRVVFTGICMELLKYANDAFILSGRQPTFLGAAIALLAVEATEKPSVHEVKKHRKRAIGLISKIFMVDCQFVLFERYRELLDVIYHKVINIIPWCTHAKENKSRSYLYVTDLVQFQEWILGSRLKGKGKTKDGRNVNIDEAINSNNDLNENNNGENLIFTDTSDFTNNNGENLIFTDASNFTNNNGNGQYNDSNMEFDESELDEYVEMFKKVWETLQSNVLEKSDDKNIQHKKITRQPRLHEKSSVEDKTSICNEQLSSDSESSIYTDKTIQKVNNNKRIRIEKPKANVKKLNIDFSLIDNINFDDFNHI</sequence>
<dbReference type="Proteomes" id="UP000789375">
    <property type="component" value="Unassembled WGS sequence"/>
</dbReference>
<dbReference type="EMBL" id="CAJVPP010006598">
    <property type="protein sequence ID" value="CAG8679834.1"/>
    <property type="molecule type" value="Genomic_DNA"/>
</dbReference>
<keyword evidence="2" id="KW-1185">Reference proteome</keyword>
<dbReference type="Gene3D" id="1.10.472.10">
    <property type="entry name" value="Cyclin-like"/>
    <property type="match status" value="1"/>
</dbReference>
<evidence type="ECO:0000313" key="1">
    <source>
        <dbReference type="EMBL" id="CAG8679834.1"/>
    </source>
</evidence>
<dbReference type="AlphaFoldDB" id="A0A9N9HJ62"/>
<name>A0A9N9HJ62_FUNMO</name>
<protein>
    <submittedName>
        <fullName evidence="1">5408_t:CDS:1</fullName>
    </submittedName>
</protein>
<accession>A0A9N9HJ62</accession>
<gene>
    <name evidence="1" type="ORF">FMOSSE_LOCUS12829</name>
</gene>